<proteinExistence type="predicted"/>
<protein>
    <submittedName>
        <fullName evidence="1">Uncharacterized protein</fullName>
    </submittedName>
</protein>
<keyword evidence="2" id="KW-1185">Reference proteome</keyword>
<dbReference type="EnsemblPlants" id="AVESA.00010b.r2.2CG0312370.1">
    <property type="protein sequence ID" value="AVESA.00010b.r2.2CG0312370.1.CDS"/>
    <property type="gene ID" value="AVESA.00010b.r2.2CG0312370"/>
</dbReference>
<reference evidence="1" key="1">
    <citation type="submission" date="2021-05" db="EMBL/GenBank/DDBJ databases">
        <authorList>
            <person name="Scholz U."/>
            <person name="Mascher M."/>
            <person name="Fiebig A."/>
        </authorList>
    </citation>
    <scope>NUCLEOTIDE SEQUENCE [LARGE SCALE GENOMIC DNA]</scope>
</reference>
<evidence type="ECO:0000313" key="1">
    <source>
        <dbReference type="EnsemblPlants" id="AVESA.00010b.r2.2CG0312370.1.CDS"/>
    </source>
</evidence>
<name>A0ACD5UT37_AVESA</name>
<sequence>MVVHVVYRRRENSWRGADSSARFLGAAMSSSNPPCKHQVRLGLATRGPTSPTGGRSGVRTGGLTLRATSPPPPTISIASAAGWDSRKLRLEGEEELKEVVVVGEKSVRSEDAASQRAADAYGVVFDAPPTDEEVHAAVASIQQVFENPSAADSDAVELQAIALPIAGLPSSGMFVNYFAVDSDVSEKQIVNSSSNIGLEDCMEPAALALNSTALVTRDHQNVLDAFQLLQEDTSVQKMVMALSTDKAVWDAVMNNDVVQEFKKSFQDAKEIDNKESSSTCPGMMKWVLENTQAKIKEFLEKILQLVHTLFQAGSKDYDLSDDFVRMSFMLSVFVFIVVTIARIK</sequence>
<accession>A0ACD5UT37</accession>
<reference evidence="1" key="2">
    <citation type="submission" date="2025-09" db="UniProtKB">
        <authorList>
            <consortium name="EnsemblPlants"/>
        </authorList>
    </citation>
    <scope>IDENTIFICATION</scope>
</reference>
<dbReference type="Proteomes" id="UP001732700">
    <property type="component" value="Chromosome 2C"/>
</dbReference>
<organism evidence="1 2">
    <name type="scientific">Avena sativa</name>
    <name type="common">Oat</name>
    <dbReference type="NCBI Taxonomy" id="4498"/>
    <lineage>
        <taxon>Eukaryota</taxon>
        <taxon>Viridiplantae</taxon>
        <taxon>Streptophyta</taxon>
        <taxon>Embryophyta</taxon>
        <taxon>Tracheophyta</taxon>
        <taxon>Spermatophyta</taxon>
        <taxon>Magnoliopsida</taxon>
        <taxon>Liliopsida</taxon>
        <taxon>Poales</taxon>
        <taxon>Poaceae</taxon>
        <taxon>BOP clade</taxon>
        <taxon>Pooideae</taxon>
        <taxon>Poodae</taxon>
        <taxon>Poeae</taxon>
        <taxon>Poeae Chloroplast Group 1 (Aveneae type)</taxon>
        <taxon>Aveninae</taxon>
        <taxon>Avena</taxon>
    </lineage>
</organism>
<evidence type="ECO:0000313" key="2">
    <source>
        <dbReference type="Proteomes" id="UP001732700"/>
    </source>
</evidence>